<name>A0A7R8YSG0_HERIL</name>
<protein>
    <submittedName>
        <fullName evidence="2">Uncharacterized protein</fullName>
    </submittedName>
</protein>
<dbReference type="AlphaFoldDB" id="A0A7R8YSG0"/>
<sequence length="337" mass="35257">MDKCSLKIKENNKRIRRLIRATAETSSVCDSPTIVRTTPIPTSFSTASPSTITPASSVVVATSTPTVSAPSRTMGGGMTTQQPLPTETYHNIPCVSPILTTCATCPPGSLLVNSAASTTDNKIGLKTSEKFSVSVFDTGGVGPFGGSSGSVGESSCSKSDGFNNNTTLTSVRKSSEIEIPQSANRMAKFSFKSSAEDDPYQYTITSPNNPFLPEIIAKRCSMDMSADSESSSPPYQDLVASPTSMGEPPPDAPAGKLSPMKIFGIGSGTSGGGKTSNPFLSSNCTSPQCDLNAKREEFLKATMKICLVVSPPSNKLQVIGIDDVTMHALVMLVTAIN</sequence>
<dbReference type="EMBL" id="LR899010">
    <property type="protein sequence ID" value="CAD7080534.1"/>
    <property type="molecule type" value="Genomic_DNA"/>
</dbReference>
<keyword evidence="3" id="KW-1185">Reference proteome</keyword>
<evidence type="ECO:0000313" key="3">
    <source>
        <dbReference type="Proteomes" id="UP000594454"/>
    </source>
</evidence>
<proteinExistence type="predicted"/>
<dbReference type="OrthoDB" id="5585231at2759"/>
<gene>
    <name evidence="2" type="ORF">HERILL_LOCUS3683</name>
</gene>
<dbReference type="InParanoid" id="A0A7R8YSG0"/>
<accession>A0A7R8YSG0</accession>
<reference evidence="2 3" key="1">
    <citation type="submission" date="2020-11" db="EMBL/GenBank/DDBJ databases">
        <authorList>
            <person name="Wallbank WR R."/>
            <person name="Pardo Diaz C."/>
            <person name="Kozak K."/>
            <person name="Martin S."/>
            <person name="Jiggins C."/>
            <person name="Moest M."/>
            <person name="Warren A I."/>
            <person name="Generalovic N T."/>
            <person name="Byers J.R.P. K."/>
            <person name="Montejo-Kovacevich G."/>
            <person name="Yen C E."/>
        </authorList>
    </citation>
    <scope>NUCLEOTIDE SEQUENCE [LARGE SCALE GENOMIC DNA]</scope>
</reference>
<dbReference type="Proteomes" id="UP000594454">
    <property type="component" value="Chromosome 2"/>
</dbReference>
<evidence type="ECO:0000313" key="2">
    <source>
        <dbReference type="EMBL" id="CAD7080534.1"/>
    </source>
</evidence>
<organism evidence="2 3">
    <name type="scientific">Hermetia illucens</name>
    <name type="common">Black soldier fly</name>
    <dbReference type="NCBI Taxonomy" id="343691"/>
    <lineage>
        <taxon>Eukaryota</taxon>
        <taxon>Metazoa</taxon>
        <taxon>Ecdysozoa</taxon>
        <taxon>Arthropoda</taxon>
        <taxon>Hexapoda</taxon>
        <taxon>Insecta</taxon>
        <taxon>Pterygota</taxon>
        <taxon>Neoptera</taxon>
        <taxon>Endopterygota</taxon>
        <taxon>Diptera</taxon>
        <taxon>Brachycera</taxon>
        <taxon>Stratiomyomorpha</taxon>
        <taxon>Stratiomyidae</taxon>
        <taxon>Hermetiinae</taxon>
        <taxon>Hermetia</taxon>
    </lineage>
</organism>
<feature type="region of interest" description="Disordered" evidence="1">
    <location>
        <begin position="225"/>
        <end position="254"/>
    </location>
</feature>
<evidence type="ECO:0000256" key="1">
    <source>
        <dbReference type="SAM" id="MobiDB-lite"/>
    </source>
</evidence>